<name>X6PB10_RETFI</name>
<organism evidence="1 2">
    <name type="scientific">Reticulomyxa filosa</name>
    <dbReference type="NCBI Taxonomy" id="46433"/>
    <lineage>
        <taxon>Eukaryota</taxon>
        <taxon>Sar</taxon>
        <taxon>Rhizaria</taxon>
        <taxon>Retaria</taxon>
        <taxon>Foraminifera</taxon>
        <taxon>Monothalamids</taxon>
        <taxon>Reticulomyxidae</taxon>
        <taxon>Reticulomyxa</taxon>
    </lineage>
</organism>
<proteinExistence type="predicted"/>
<reference evidence="1 2" key="1">
    <citation type="journal article" date="2013" name="Curr. Biol.">
        <title>The Genome of the Foraminiferan Reticulomyxa filosa.</title>
        <authorList>
            <person name="Glockner G."/>
            <person name="Hulsmann N."/>
            <person name="Schleicher M."/>
            <person name="Noegel A.A."/>
            <person name="Eichinger L."/>
            <person name="Gallinger C."/>
            <person name="Pawlowski J."/>
            <person name="Sierra R."/>
            <person name="Euteneuer U."/>
            <person name="Pillet L."/>
            <person name="Moustafa A."/>
            <person name="Platzer M."/>
            <person name="Groth M."/>
            <person name="Szafranski K."/>
            <person name="Schliwa M."/>
        </authorList>
    </citation>
    <scope>NUCLEOTIDE SEQUENCE [LARGE SCALE GENOMIC DNA]</scope>
</reference>
<dbReference type="AlphaFoldDB" id="X6PB10"/>
<evidence type="ECO:0000313" key="2">
    <source>
        <dbReference type="Proteomes" id="UP000023152"/>
    </source>
</evidence>
<dbReference type="Proteomes" id="UP000023152">
    <property type="component" value="Unassembled WGS sequence"/>
</dbReference>
<gene>
    <name evidence="1" type="ORF">RFI_01751</name>
</gene>
<protein>
    <submittedName>
        <fullName evidence="1">Uncharacterized protein</fullName>
    </submittedName>
</protein>
<dbReference type="OrthoDB" id="2735536at2759"/>
<evidence type="ECO:0000313" key="1">
    <source>
        <dbReference type="EMBL" id="ETO35313.1"/>
    </source>
</evidence>
<accession>X6PB10</accession>
<sequence length="130" mass="14193">MRKKKQQLIKSLFPEHPVPTRIGPTAVVKAVALVDPLVRDFVAPICDVTRFVDITPSLKDLGVVYHPGYETIRDGCQSLLDHRICNPPSKLKTFLQEYGPSIASLGVVGGLVYLGKTGKLDALKSKIGLK</sequence>
<dbReference type="EMBL" id="ASPP01001743">
    <property type="protein sequence ID" value="ETO35313.1"/>
    <property type="molecule type" value="Genomic_DNA"/>
</dbReference>
<comment type="caution">
    <text evidence="1">The sequence shown here is derived from an EMBL/GenBank/DDBJ whole genome shotgun (WGS) entry which is preliminary data.</text>
</comment>
<keyword evidence="2" id="KW-1185">Reference proteome</keyword>